<feature type="compositionally biased region" description="Polar residues" evidence="1">
    <location>
        <begin position="159"/>
        <end position="183"/>
    </location>
</feature>
<keyword evidence="2" id="KW-0812">Transmembrane</keyword>
<keyword evidence="2" id="KW-1133">Transmembrane helix</keyword>
<organism evidence="3 4">
    <name type="scientific">Geotalea uraniireducens</name>
    <dbReference type="NCBI Taxonomy" id="351604"/>
    <lineage>
        <taxon>Bacteria</taxon>
        <taxon>Pseudomonadati</taxon>
        <taxon>Thermodesulfobacteriota</taxon>
        <taxon>Desulfuromonadia</taxon>
        <taxon>Geobacterales</taxon>
        <taxon>Geobacteraceae</taxon>
        <taxon>Geotalea</taxon>
    </lineage>
</organism>
<keyword evidence="2" id="KW-0472">Membrane</keyword>
<feature type="transmembrane region" description="Helical" evidence="2">
    <location>
        <begin position="12"/>
        <end position="31"/>
    </location>
</feature>
<sequence length="202" mass="22245">MGVRLLRSSAGYTFIALLVIVAIMGIMLGAIGQSWHTIMVREQEEELLFRGEQYRQALERWHNPDPKLGLPPATPLKDLRDLLQDPRTAGKRRYLRRLYKDPITGEDFVVLRNATRGIIGVMSPSEKAPLKTGGFPSELASFEGQDQYKKWVFTINMGQQQKTSRSTVTLPSGSSTSATSVPAGTTDSGQQSGSTTPYSTSP</sequence>
<proteinExistence type="predicted"/>
<feature type="compositionally biased region" description="Low complexity" evidence="1">
    <location>
        <begin position="184"/>
        <end position="196"/>
    </location>
</feature>
<dbReference type="EMBL" id="AP027151">
    <property type="protein sequence ID" value="BDV44337.1"/>
    <property type="molecule type" value="Genomic_DNA"/>
</dbReference>
<evidence type="ECO:0000256" key="2">
    <source>
        <dbReference type="SAM" id="Phobius"/>
    </source>
</evidence>
<accession>A0ABM8EP19</accession>
<dbReference type="Proteomes" id="UP001317705">
    <property type="component" value="Chromosome"/>
</dbReference>
<protein>
    <submittedName>
        <fullName evidence="3">Type II secretion system pseudopilin TklG</fullName>
    </submittedName>
</protein>
<dbReference type="RefSeq" id="WP_282000443.1">
    <property type="nucleotide sequence ID" value="NZ_AP027151.1"/>
</dbReference>
<evidence type="ECO:0000256" key="1">
    <source>
        <dbReference type="SAM" id="MobiDB-lite"/>
    </source>
</evidence>
<evidence type="ECO:0000313" key="4">
    <source>
        <dbReference type="Proteomes" id="UP001317705"/>
    </source>
</evidence>
<name>A0ABM8EP19_9BACT</name>
<reference evidence="3 4" key="1">
    <citation type="submission" date="2022-12" db="EMBL/GenBank/DDBJ databases">
        <title>Polyphasic characterization of Geotalea uranireducens NIT-SL11 newly isolated from a complex of sewage sludge and microbially reduced graphene oxide.</title>
        <authorList>
            <person name="Xie L."/>
            <person name="Yoshida N."/>
            <person name="Meng L."/>
        </authorList>
    </citation>
    <scope>NUCLEOTIDE SEQUENCE [LARGE SCALE GENOMIC DNA]</scope>
    <source>
        <strain evidence="3 4">NIT-SL11</strain>
    </source>
</reference>
<gene>
    <name evidence="3" type="primary">tklG</name>
    <name evidence="3" type="ORF">GURASL_32600</name>
</gene>
<evidence type="ECO:0000313" key="3">
    <source>
        <dbReference type="EMBL" id="BDV44337.1"/>
    </source>
</evidence>
<keyword evidence="4" id="KW-1185">Reference proteome</keyword>
<feature type="region of interest" description="Disordered" evidence="1">
    <location>
        <begin position="159"/>
        <end position="202"/>
    </location>
</feature>